<gene>
    <name evidence="2" type="ORF">M9458_047211</name>
</gene>
<feature type="non-terminal residue" evidence="2">
    <location>
        <position position="54"/>
    </location>
</feature>
<reference evidence="2 3" key="1">
    <citation type="submission" date="2024-05" db="EMBL/GenBank/DDBJ databases">
        <title>Genome sequencing and assembly of Indian major carp, Cirrhinus mrigala (Hamilton, 1822).</title>
        <authorList>
            <person name="Mohindra V."/>
            <person name="Chowdhury L.M."/>
            <person name="Lal K."/>
            <person name="Jena J.K."/>
        </authorList>
    </citation>
    <scope>NUCLEOTIDE SEQUENCE [LARGE SCALE GENOMIC DNA]</scope>
    <source>
        <strain evidence="2">CM1030</strain>
        <tissue evidence="2">Blood</tissue>
    </source>
</reference>
<protein>
    <submittedName>
        <fullName evidence="2">Uncharacterized protein</fullName>
    </submittedName>
</protein>
<comment type="caution">
    <text evidence="2">The sequence shown here is derived from an EMBL/GenBank/DDBJ whole genome shotgun (WGS) entry which is preliminary data.</text>
</comment>
<dbReference type="Proteomes" id="UP001529510">
    <property type="component" value="Unassembled WGS sequence"/>
</dbReference>
<feature type="region of interest" description="Disordered" evidence="1">
    <location>
        <begin position="1"/>
        <end position="54"/>
    </location>
</feature>
<dbReference type="AlphaFoldDB" id="A0ABD0NCS2"/>
<organism evidence="2 3">
    <name type="scientific">Cirrhinus mrigala</name>
    <name type="common">Mrigala</name>
    <dbReference type="NCBI Taxonomy" id="683832"/>
    <lineage>
        <taxon>Eukaryota</taxon>
        <taxon>Metazoa</taxon>
        <taxon>Chordata</taxon>
        <taxon>Craniata</taxon>
        <taxon>Vertebrata</taxon>
        <taxon>Euteleostomi</taxon>
        <taxon>Actinopterygii</taxon>
        <taxon>Neopterygii</taxon>
        <taxon>Teleostei</taxon>
        <taxon>Ostariophysi</taxon>
        <taxon>Cypriniformes</taxon>
        <taxon>Cyprinidae</taxon>
        <taxon>Labeoninae</taxon>
        <taxon>Labeonini</taxon>
        <taxon>Cirrhinus</taxon>
    </lineage>
</organism>
<evidence type="ECO:0000256" key="1">
    <source>
        <dbReference type="SAM" id="MobiDB-lite"/>
    </source>
</evidence>
<dbReference type="EMBL" id="JAMKFB020000023">
    <property type="protein sequence ID" value="KAL0159135.1"/>
    <property type="molecule type" value="Genomic_DNA"/>
</dbReference>
<accession>A0ABD0NCS2</accession>
<keyword evidence="3" id="KW-1185">Reference proteome</keyword>
<evidence type="ECO:0000313" key="3">
    <source>
        <dbReference type="Proteomes" id="UP001529510"/>
    </source>
</evidence>
<name>A0ABD0NCS2_CIRMR</name>
<sequence length="54" mass="5843">MYWDGERHTYVPAPSQTSDDSTDAAATGMISDLTGAPNSSKDKKDKPKNKTAQQ</sequence>
<evidence type="ECO:0000313" key="2">
    <source>
        <dbReference type="EMBL" id="KAL0159135.1"/>
    </source>
</evidence>
<proteinExistence type="predicted"/>